<name>A0A9W7BYS1_9STRA</name>
<feature type="binding site" evidence="5">
    <location>
        <position position="206"/>
    </location>
    <ligand>
        <name>substrate</name>
    </ligand>
</feature>
<dbReference type="SUPFAM" id="SSF55920">
    <property type="entry name" value="Creatinase/aminopeptidase"/>
    <property type="match status" value="2"/>
</dbReference>
<dbReference type="InterPro" id="IPR002467">
    <property type="entry name" value="Pept_M24A_MAP1"/>
</dbReference>
<feature type="binding site" evidence="5">
    <location>
        <position position="235"/>
    </location>
    <ligand>
        <name>a divalent metal cation</name>
        <dbReference type="ChEBI" id="CHEBI:60240"/>
        <label>2</label>
        <note>catalytic</note>
    </ligand>
</feature>
<dbReference type="CDD" id="cd01086">
    <property type="entry name" value="MetAP1"/>
    <property type="match status" value="1"/>
</dbReference>
<dbReference type="InterPro" id="IPR001714">
    <property type="entry name" value="Pept_M24_MAP"/>
</dbReference>
<dbReference type="GO" id="GO:0046872">
    <property type="term" value="F:metal ion binding"/>
    <property type="evidence" value="ECO:0007669"/>
    <property type="project" value="UniProtKB-UniRule"/>
</dbReference>
<comment type="catalytic activity">
    <reaction evidence="5 6">
        <text>Release of N-terminal amino acids, preferentially methionine, from peptides and arylamides.</text>
        <dbReference type="EC" id="3.4.11.18"/>
    </reaction>
</comment>
<feature type="binding site" evidence="5">
    <location>
        <position position="318"/>
    </location>
    <ligand>
        <name>substrate</name>
    </ligand>
</feature>
<comment type="caution">
    <text evidence="10">The sequence shown here is derived from an EMBL/GenBank/DDBJ whole genome shotgun (WGS) entry which is preliminary data.</text>
</comment>
<organism evidence="10 11">
    <name type="scientific">Triparma strigata</name>
    <dbReference type="NCBI Taxonomy" id="1606541"/>
    <lineage>
        <taxon>Eukaryota</taxon>
        <taxon>Sar</taxon>
        <taxon>Stramenopiles</taxon>
        <taxon>Ochrophyta</taxon>
        <taxon>Bolidophyceae</taxon>
        <taxon>Parmales</taxon>
        <taxon>Triparmaceae</taxon>
        <taxon>Triparma</taxon>
    </lineage>
</organism>
<evidence type="ECO:0000256" key="1">
    <source>
        <dbReference type="ARBA" id="ARBA00022438"/>
    </source>
</evidence>
<dbReference type="PRINTS" id="PR00599">
    <property type="entry name" value="MAPEPTIDASE"/>
</dbReference>
<evidence type="ECO:0000256" key="5">
    <source>
        <dbReference type="HAMAP-Rule" id="MF_03174"/>
    </source>
</evidence>
<dbReference type="InterPro" id="IPR036005">
    <property type="entry name" value="Creatinase/aminopeptidase-like"/>
</dbReference>
<dbReference type="GO" id="GO:0005829">
    <property type="term" value="C:cytosol"/>
    <property type="evidence" value="ECO:0007669"/>
    <property type="project" value="TreeGrafter"/>
</dbReference>
<gene>
    <name evidence="10" type="ORF">TrST_g13419</name>
</gene>
<keyword evidence="11" id="KW-1185">Reference proteome</keyword>
<proteinExistence type="inferred from homology"/>
<dbReference type="Pfam" id="PF00557">
    <property type="entry name" value="Peptidase_M24"/>
    <property type="match status" value="1"/>
</dbReference>
<dbReference type="GO" id="GO:0070006">
    <property type="term" value="F:metalloaminopeptidase activity"/>
    <property type="evidence" value="ECO:0007669"/>
    <property type="project" value="UniProtKB-UniRule"/>
</dbReference>
<feature type="transmembrane region" description="Helical" evidence="8">
    <location>
        <begin position="59"/>
        <end position="79"/>
    </location>
</feature>
<protein>
    <recommendedName>
        <fullName evidence="6">Methionine aminopeptidase</fullName>
        <ecNumber evidence="6">3.4.11.18</ecNumber>
    </recommendedName>
</protein>
<evidence type="ECO:0000313" key="11">
    <source>
        <dbReference type="Proteomes" id="UP001165085"/>
    </source>
</evidence>
<feature type="binding site" evidence="5">
    <location>
        <position position="375"/>
    </location>
    <ligand>
        <name>a divalent metal cation</name>
        <dbReference type="ChEBI" id="CHEBI:60240"/>
        <label>2</label>
        <note>catalytic</note>
    </ligand>
</feature>
<feature type="binding site" evidence="5">
    <location>
        <position position="375"/>
    </location>
    <ligand>
        <name>a divalent metal cation</name>
        <dbReference type="ChEBI" id="CHEBI:60240"/>
        <label>1</label>
    </ligand>
</feature>
<feature type="domain" description="Peptidase M24" evidence="9">
    <location>
        <begin position="190"/>
        <end position="382"/>
    </location>
</feature>
<evidence type="ECO:0000259" key="9">
    <source>
        <dbReference type="Pfam" id="PF00557"/>
    </source>
</evidence>
<evidence type="ECO:0000313" key="10">
    <source>
        <dbReference type="EMBL" id="GMH96901.1"/>
    </source>
</evidence>
<dbReference type="HAMAP" id="MF_01974">
    <property type="entry name" value="MetAP_1"/>
    <property type="match status" value="1"/>
</dbReference>
<keyword evidence="8" id="KW-0812">Transmembrane</keyword>
<keyword evidence="3 5" id="KW-0479">Metal-binding</keyword>
<dbReference type="PANTHER" id="PTHR43330:SF27">
    <property type="entry name" value="METHIONINE AMINOPEPTIDASE"/>
    <property type="match status" value="1"/>
</dbReference>
<dbReference type="AlphaFoldDB" id="A0A9W7BYS1"/>
<sequence>MGKDSKRRPLSSHASTVKRRINVSRGVSDGSDGGKFSSSTSLASKSTSQHRYASSTFKIVFMSIYFVFSYSVLSSLSSLTSPSIHLKPPPTHSSLRDASISASQLLTYLSPFLKPGVSTSEIDSLAESWTSSQNLISAPLNYGGFGLSSSSPMSNKVCLLTNALTHKLMILLSTLTLRGPLGFPIGLPFCGFPKSVCISVNSVVCHGIPSSSILQPGDLVNVDVTVINEEGWHGDTSKSWVIGTDYNLEDFEYGDIERMSEAERLSIATRECMFWGISVVKPGVNVKRIGERIQECADEWGYSLVREYSGHGIGQRFHEGPRILHYKNDEIDVVMEPGLVITIEPMMNQFKRDIVALEDQWTIVTKDGGLSCQWEHTVLVTEDGVEILTLRDGEMWPTKVLESFNN</sequence>
<evidence type="ECO:0000256" key="8">
    <source>
        <dbReference type="SAM" id="Phobius"/>
    </source>
</evidence>
<accession>A0A9W7BYS1</accession>
<keyword evidence="1 5" id="KW-0031">Aminopeptidase</keyword>
<feature type="region of interest" description="Disordered" evidence="7">
    <location>
        <begin position="1"/>
        <end position="42"/>
    </location>
</feature>
<keyword evidence="4 5" id="KW-0378">Hydrolase</keyword>
<dbReference type="PROSITE" id="PS00680">
    <property type="entry name" value="MAP_1"/>
    <property type="match status" value="1"/>
</dbReference>
<dbReference type="EC" id="3.4.11.18" evidence="6"/>
<dbReference type="NCBIfam" id="TIGR00500">
    <property type="entry name" value="met_pdase_I"/>
    <property type="match status" value="1"/>
</dbReference>
<comment type="similarity">
    <text evidence="5">Belongs to the peptidase M24A family. Methionine aminopeptidase type 1 subfamily.</text>
</comment>
<dbReference type="InterPro" id="IPR000994">
    <property type="entry name" value="Pept_M24"/>
</dbReference>
<feature type="compositionally biased region" description="Basic residues" evidence="7">
    <location>
        <begin position="1"/>
        <end position="22"/>
    </location>
</feature>
<dbReference type="OrthoDB" id="10264748at2759"/>
<reference evidence="11" key="1">
    <citation type="journal article" date="2023" name="Commun. Biol.">
        <title>Genome analysis of Parmales, the sister group of diatoms, reveals the evolutionary specialization of diatoms from phago-mixotrophs to photoautotrophs.</title>
        <authorList>
            <person name="Ban H."/>
            <person name="Sato S."/>
            <person name="Yoshikawa S."/>
            <person name="Yamada K."/>
            <person name="Nakamura Y."/>
            <person name="Ichinomiya M."/>
            <person name="Sato N."/>
            <person name="Blanc-Mathieu R."/>
            <person name="Endo H."/>
            <person name="Kuwata A."/>
            <person name="Ogata H."/>
        </authorList>
    </citation>
    <scope>NUCLEOTIDE SEQUENCE [LARGE SCALE GENOMIC DNA]</scope>
    <source>
        <strain evidence="11">NIES 3701</strain>
    </source>
</reference>
<dbReference type="EMBL" id="BRXY01000476">
    <property type="protein sequence ID" value="GMH96901.1"/>
    <property type="molecule type" value="Genomic_DNA"/>
</dbReference>
<dbReference type="Gene3D" id="3.90.230.10">
    <property type="entry name" value="Creatinase/methionine aminopeptidase superfamily"/>
    <property type="match status" value="1"/>
</dbReference>
<comment type="function">
    <text evidence="6">Cotranslationally removes the N-terminal methionine from nascent proteins. The N-terminal methionine is often cleaved when the second residue in the primary sequence is small and uncharged (Met-Ala-, Cys, Gly, Pro, Ser, Thr, or Val).</text>
</comment>
<dbReference type="PANTHER" id="PTHR43330">
    <property type="entry name" value="METHIONINE AMINOPEPTIDASE"/>
    <property type="match status" value="1"/>
</dbReference>
<feature type="binding site" evidence="5">
    <location>
        <position position="344"/>
    </location>
    <ligand>
        <name>a divalent metal cation</name>
        <dbReference type="ChEBI" id="CHEBI:60240"/>
        <label>2</label>
        <note>catalytic</note>
    </ligand>
</feature>
<keyword evidence="2 5" id="KW-0645">Protease</keyword>
<evidence type="ECO:0000256" key="3">
    <source>
        <dbReference type="ARBA" id="ARBA00022723"/>
    </source>
</evidence>
<feature type="binding site" evidence="5">
    <location>
        <position position="311"/>
    </location>
    <ligand>
        <name>a divalent metal cation</name>
        <dbReference type="ChEBI" id="CHEBI:60240"/>
        <label>2</label>
        <note>catalytic</note>
    </ligand>
</feature>
<evidence type="ECO:0000256" key="7">
    <source>
        <dbReference type="SAM" id="MobiDB-lite"/>
    </source>
</evidence>
<feature type="binding site" evidence="5">
    <location>
        <position position="235"/>
    </location>
    <ligand>
        <name>a divalent metal cation</name>
        <dbReference type="ChEBI" id="CHEBI:60240"/>
        <label>1</label>
    </ligand>
</feature>
<evidence type="ECO:0000256" key="2">
    <source>
        <dbReference type="ARBA" id="ARBA00022670"/>
    </source>
</evidence>
<comment type="cofactor">
    <cofactor evidence="5">
        <name>Co(2+)</name>
        <dbReference type="ChEBI" id="CHEBI:48828"/>
    </cofactor>
    <cofactor evidence="5">
        <name>Zn(2+)</name>
        <dbReference type="ChEBI" id="CHEBI:29105"/>
    </cofactor>
    <cofactor evidence="5">
        <name>Mn(2+)</name>
        <dbReference type="ChEBI" id="CHEBI:29035"/>
    </cofactor>
    <cofactor evidence="5">
        <name>Fe(2+)</name>
        <dbReference type="ChEBI" id="CHEBI:29033"/>
    </cofactor>
    <text evidence="5">Binds 2 divalent metal cations per subunit. Has a high-affinity and a low affinity metal-binding site. The true nature of the physiological cofactor is under debate. The enzyme is active with cobalt, zinc, manganese or divalent iron ions. Most likely, methionine aminopeptidases function as mononuclear Fe(2+)-metalloproteases under physiological conditions, and the catalytically relevant metal-binding site has been assigned to the histidine-containing high-affinity site.</text>
</comment>
<keyword evidence="8" id="KW-1133">Transmembrane helix</keyword>
<dbReference type="GO" id="GO:0006508">
    <property type="term" value="P:proteolysis"/>
    <property type="evidence" value="ECO:0007669"/>
    <property type="project" value="UniProtKB-KW"/>
</dbReference>
<evidence type="ECO:0000256" key="4">
    <source>
        <dbReference type="ARBA" id="ARBA00022801"/>
    </source>
</evidence>
<dbReference type="GO" id="GO:0004239">
    <property type="term" value="F:initiator methionyl aminopeptidase activity"/>
    <property type="evidence" value="ECO:0007669"/>
    <property type="project" value="UniProtKB-UniRule"/>
</dbReference>
<feature type="binding site" evidence="5">
    <location>
        <position position="223"/>
    </location>
    <ligand>
        <name>a divalent metal cation</name>
        <dbReference type="ChEBI" id="CHEBI:60240"/>
        <label>1</label>
    </ligand>
</feature>
<dbReference type="Proteomes" id="UP001165085">
    <property type="component" value="Unassembled WGS sequence"/>
</dbReference>
<evidence type="ECO:0000256" key="6">
    <source>
        <dbReference type="RuleBase" id="RU003653"/>
    </source>
</evidence>
<feature type="compositionally biased region" description="Low complexity" evidence="7">
    <location>
        <begin position="23"/>
        <end position="42"/>
    </location>
</feature>
<keyword evidence="8" id="KW-0472">Membrane</keyword>